<dbReference type="SUPFAM" id="SSF74853">
    <property type="entry name" value="Lamin A/C globular tail domain"/>
    <property type="match status" value="1"/>
</dbReference>
<protein>
    <recommendedName>
        <fullName evidence="1">LTD domain-containing protein</fullName>
    </recommendedName>
</protein>
<dbReference type="AlphaFoldDB" id="A0A383CM00"/>
<dbReference type="PROSITE" id="PS51841">
    <property type="entry name" value="LTD"/>
    <property type="match status" value="1"/>
</dbReference>
<evidence type="ECO:0000259" key="1">
    <source>
        <dbReference type="PROSITE" id="PS51841"/>
    </source>
</evidence>
<name>A0A383CM00_9ZZZZ</name>
<accession>A0A383CM00</accession>
<dbReference type="InterPro" id="IPR036415">
    <property type="entry name" value="Lamin_tail_dom_sf"/>
</dbReference>
<feature type="non-terminal residue" evidence="2">
    <location>
        <position position="203"/>
    </location>
</feature>
<sequence length="203" mass="23286">MKIFLKWGILVFYTPIFAQILINEYSASNLSRYTDNYQMEEDWIELYNIGSADEDIGGYFLSDDPDDLIQWMIPSNTVIAADSYIVFWCSGRDEYSGDHYHTNFKLKQTKNNPDHVVFSDPEGNIINDFEIQKTQLNHSMGRSPNGSEAWKIFTDPTLGNENSEPSYTAYAEAPLMSLEAGFYNGTQYLEISTDEPNADIRYT</sequence>
<evidence type="ECO:0000313" key="2">
    <source>
        <dbReference type="EMBL" id="SVE33222.1"/>
    </source>
</evidence>
<organism evidence="2">
    <name type="scientific">marine metagenome</name>
    <dbReference type="NCBI Taxonomy" id="408172"/>
    <lineage>
        <taxon>unclassified sequences</taxon>
        <taxon>metagenomes</taxon>
        <taxon>ecological metagenomes</taxon>
    </lineage>
</organism>
<proteinExistence type="predicted"/>
<dbReference type="EMBL" id="UINC01209971">
    <property type="protein sequence ID" value="SVE33222.1"/>
    <property type="molecule type" value="Genomic_DNA"/>
</dbReference>
<dbReference type="Pfam" id="PF00932">
    <property type="entry name" value="LTD"/>
    <property type="match status" value="1"/>
</dbReference>
<dbReference type="InterPro" id="IPR001322">
    <property type="entry name" value="Lamin_tail_dom"/>
</dbReference>
<dbReference type="Gene3D" id="2.60.40.1260">
    <property type="entry name" value="Lamin Tail domain"/>
    <property type="match status" value="1"/>
</dbReference>
<reference evidence="2" key="1">
    <citation type="submission" date="2018-05" db="EMBL/GenBank/DDBJ databases">
        <authorList>
            <person name="Lanie J.A."/>
            <person name="Ng W.-L."/>
            <person name="Kazmierczak K.M."/>
            <person name="Andrzejewski T.M."/>
            <person name="Davidsen T.M."/>
            <person name="Wayne K.J."/>
            <person name="Tettelin H."/>
            <person name="Glass J.I."/>
            <person name="Rusch D."/>
            <person name="Podicherti R."/>
            <person name="Tsui H.-C.T."/>
            <person name="Winkler M.E."/>
        </authorList>
    </citation>
    <scope>NUCLEOTIDE SEQUENCE</scope>
</reference>
<feature type="domain" description="LTD" evidence="1">
    <location>
        <begin position="14"/>
        <end position="142"/>
    </location>
</feature>
<gene>
    <name evidence="2" type="ORF">METZ01_LOCUS486076</name>
</gene>